<name>A0ABN1WS17_9ACTN</name>
<comment type="caution">
    <text evidence="1">The sequence shown here is derived from an EMBL/GenBank/DDBJ whole genome shotgun (WGS) entry which is preliminary data.</text>
</comment>
<protein>
    <recommendedName>
        <fullName evidence="3">DUF4034 domain-containing protein</fullName>
    </recommendedName>
</protein>
<reference evidence="1 2" key="1">
    <citation type="journal article" date="2019" name="Int. J. Syst. Evol. Microbiol.">
        <title>The Global Catalogue of Microorganisms (GCM) 10K type strain sequencing project: providing services to taxonomists for standard genome sequencing and annotation.</title>
        <authorList>
            <consortium name="The Broad Institute Genomics Platform"/>
            <consortium name="The Broad Institute Genome Sequencing Center for Infectious Disease"/>
            <person name="Wu L."/>
            <person name="Ma J."/>
        </authorList>
    </citation>
    <scope>NUCLEOTIDE SEQUENCE [LARGE SCALE GENOMIC DNA]</scope>
    <source>
        <strain evidence="1 2">JCM 13004</strain>
    </source>
</reference>
<evidence type="ECO:0008006" key="3">
    <source>
        <dbReference type="Google" id="ProtNLM"/>
    </source>
</evidence>
<dbReference type="Proteomes" id="UP001500037">
    <property type="component" value="Unassembled WGS sequence"/>
</dbReference>
<organism evidence="1 2">
    <name type="scientific">Kitasatospora nipponensis</name>
    <dbReference type="NCBI Taxonomy" id="258049"/>
    <lineage>
        <taxon>Bacteria</taxon>
        <taxon>Bacillati</taxon>
        <taxon>Actinomycetota</taxon>
        <taxon>Actinomycetes</taxon>
        <taxon>Kitasatosporales</taxon>
        <taxon>Streptomycetaceae</taxon>
        <taxon>Kitasatospora</taxon>
    </lineage>
</organism>
<keyword evidence="2" id="KW-1185">Reference proteome</keyword>
<proteinExistence type="predicted"/>
<dbReference type="EMBL" id="BAAALF010000130">
    <property type="protein sequence ID" value="GAA1258764.1"/>
    <property type="molecule type" value="Genomic_DNA"/>
</dbReference>
<sequence length="289" mass="32138">MRRQLDTPPTPGLTEIQVDQVERVIREAGTDWDRRAHRFSVLAAAAAHSGLARSWRSRREQNADALIFEAWVEWIRGRSSGQPGDVRPTVERCRRAAELAPNDPTPWVVLLGVLRMVRSGSQEVFQVWHEVVARDAWHREAHLQMLGYLSPEECGSHREVLDFVDAVRSGIPATAPAIGVELTAMVEHHHRLVARGGVDGLMARRQWTNARAAGALERAVTGWTEPGRLQHAAALADLNLLAHALVLANRLPEAGEAFRAIGSTVTPWPWGLEGDPLDRFGYWQGQALR</sequence>
<gene>
    <name evidence="1" type="ORF">GCM10009665_56150</name>
</gene>
<evidence type="ECO:0000313" key="2">
    <source>
        <dbReference type="Proteomes" id="UP001500037"/>
    </source>
</evidence>
<accession>A0ABN1WS17</accession>
<evidence type="ECO:0000313" key="1">
    <source>
        <dbReference type="EMBL" id="GAA1258764.1"/>
    </source>
</evidence>